<accession>A0ABT3GAY3</accession>
<keyword evidence="1" id="KW-1133">Transmembrane helix</keyword>
<dbReference type="RefSeq" id="WP_264516626.1">
    <property type="nucleotide sequence ID" value="NZ_JAPDDR010000023.1"/>
</dbReference>
<protein>
    <recommendedName>
        <fullName evidence="4">DUF3592 domain-containing protein</fullName>
    </recommendedName>
</protein>
<feature type="transmembrane region" description="Helical" evidence="1">
    <location>
        <begin position="9"/>
        <end position="26"/>
    </location>
</feature>
<proteinExistence type="predicted"/>
<evidence type="ECO:0000313" key="3">
    <source>
        <dbReference type="Proteomes" id="UP001165653"/>
    </source>
</evidence>
<reference evidence="2" key="1">
    <citation type="submission" date="2022-10" db="EMBL/GenBank/DDBJ databases">
        <title>Luteolibacter sp. GHJ8, whole genome shotgun sequencing project.</title>
        <authorList>
            <person name="Zhao G."/>
            <person name="Shen L."/>
        </authorList>
    </citation>
    <scope>NUCLEOTIDE SEQUENCE</scope>
    <source>
        <strain evidence="2">GHJ8</strain>
    </source>
</reference>
<comment type="caution">
    <text evidence="2">The sequence shown here is derived from an EMBL/GenBank/DDBJ whole genome shotgun (WGS) entry which is preliminary data.</text>
</comment>
<keyword evidence="1" id="KW-0472">Membrane</keyword>
<keyword evidence="3" id="KW-1185">Reference proteome</keyword>
<keyword evidence="1" id="KW-0812">Transmembrane</keyword>
<sequence length="153" mass="17916">MSRPWHRSPLFYLGLFPLLFLLWAWWDSTRHLSGIHWKITIYASEEGRSLFMSGREHLTQHGGKITLHLTEPRNLESATINRDPVETIFTDNPTAEWLPLPERRETLLSETVAAPSVSLPHWILVLAYLIPWSLLLFWRSRRRRHLSGLKISA</sequence>
<dbReference type="EMBL" id="JAPDDR010000023">
    <property type="protein sequence ID" value="MCW1917006.1"/>
    <property type="molecule type" value="Genomic_DNA"/>
</dbReference>
<name>A0ABT3GAY3_9BACT</name>
<evidence type="ECO:0000313" key="2">
    <source>
        <dbReference type="EMBL" id="MCW1917006.1"/>
    </source>
</evidence>
<evidence type="ECO:0000256" key="1">
    <source>
        <dbReference type="SAM" id="Phobius"/>
    </source>
</evidence>
<dbReference type="Proteomes" id="UP001165653">
    <property type="component" value="Unassembled WGS sequence"/>
</dbReference>
<gene>
    <name evidence="2" type="ORF">OJ996_25680</name>
</gene>
<feature type="transmembrane region" description="Helical" evidence="1">
    <location>
        <begin position="119"/>
        <end position="138"/>
    </location>
</feature>
<organism evidence="2 3">
    <name type="scientific">Luteolibacter rhizosphaerae</name>
    <dbReference type="NCBI Taxonomy" id="2989719"/>
    <lineage>
        <taxon>Bacteria</taxon>
        <taxon>Pseudomonadati</taxon>
        <taxon>Verrucomicrobiota</taxon>
        <taxon>Verrucomicrobiia</taxon>
        <taxon>Verrucomicrobiales</taxon>
        <taxon>Verrucomicrobiaceae</taxon>
        <taxon>Luteolibacter</taxon>
    </lineage>
</organism>
<evidence type="ECO:0008006" key="4">
    <source>
        <dbReference type="Google" id="ProtNLM"/>
    </source>
</evidence>